<dbReference type="SUPFAM" id="SSF56176">
    <property type="entry name" value="FAD-binding/transporter-associated domain-like"/>
    <property type="match status" value="1"/>
</dbReference>
<evidence type="ECO:0000256" key="6">
    <source>
        <dbReference type="ARBA" id="ARBA00023180"/>
    </source>
</evidence>
<proteinExistence type="inferred from homology"/>
<dbReference type="InterPro" id="IPR016169">
    <property type="entry name" value="FAD-bd_PCMH_sub2"/>
</dbReference>
<dbReference type="InterPro" id="IPR006094">
    <property type="entry name" value="Oxid_FAD_bind_N"/>
</dbReference>
<dbReference type="InterPro" id="IPR016167">
    <property type="entry name" value="FAD-bd_PCMH_sub1"/>
</dbReference>
<accession>A0A2U1L1B8</accession>
<evidence type="ECO:0000313" key="10">
    <source>
        <dbReference type="Proteomes" id="UP000245207"/>
    </source>
</evidence>
<dbReference type="InterPro" id="IPR012951">
    <property type="entry name" value="BBE"/>
</dbReference>
<dbReference type="InterPro" id="IPR036318">
    <property type="entry name" value="FAD-bd_PCMH-like_sf"/>
</dbReference>
<evidence type="ECO:0000256" key="5">
    <source>
        <dbReference type="ARBA" id="ARBA00022827"/>
    </source>
</evidence>
<evidence type="ECO:0000259" key="8">
    <source>
        <dbReference type="PROSITE" id="PS51387"/>
    </source>
</evidence>
<keyword evidence="10" id="KW-1185">Reference proteome</keyword>
<keyword evidence="6" id="KW-0325">Glycoprotein</keyword>
<dbReference type="Gene3D" id="3.40.462.20">
    <property type="match status" value="1"/>
</dbReference>
<evidence type="ECO:0000256" key="4">
    <source>
        <dbReference type="ARBA" id="ARBA00022729"/>
    </source>
</evidence>
<keyword evidence="3" id="KW-0285">Flavoprotein</keyword>
<dbReference type="PANTHER" id="PTHR32448">
    <property type="entry name" value="OS08G0158400 PROTEIN"/>
    <property type="match status" value="1"/>
</dbReference>
<dbReference type="Pfam" id="PF08031">
    <property type="entry name" value="BBE"/>
    <property type="match status" value="1"/>
</dbReference>
<gene>
    <name evidence="9" type="ORF">CTI12_AA541600</name>
</gene>
<dbReference type="InterPro" id="IPR016166">
    <property type="entry name" value="FAD-bd_PCMH"/>
</dbReference>
<comment type="caution">
    <text evidence="9">The sequence shown here is derived from an EMBL/GenBank/DDBJ whole genome shotgun (WGS) entry which is preliminary data.</text>
</comment>
<protein>
    <submittedName>
        <fullName evidence="9">Berberine/berberine-like, FAD-binding, type 2</fullName>
    </submittedName>
</protein>
<keyword evidence="5" id="KW-0274">FAD</keyword>
<dbReference type="EMBL" id="PKPP01012208">
    <property type="protein sequence ID" value="PWA42754.1"/>
    <property type="molecule type" value="Genomic_DNA"/>
</dbReference>
<dbReference type="Pfam" id="PF01565">
    <property type="entry name" value="FAD_binding_4"/>
    <property type="match status" value="1"/>
</dbReference>
<evidence type="ECO:0000256" key="3">
    <source>
        <dbReference type="ARBA" id="ARBA00022630"/>
    </source>
</evidence>
<evidence type="ECO:0000256" key="7">
    <source>
        <dbReference type="SAM" id="SignalP"/>
    </source>
</evidence>
<evidence type="ECO:0000256" key="1">
    <source>
        <dbReference type="ARBA" id="ARBA00001974"/>
    </source>
</evidence>
<name>A0A2U1L1B8_ARTAN</name>
<sequence>MKSQFITSCVLHLLLALCIPGSCRYLVSNLDVTPGSEDFISCVRRYSNNFTSISQLIFTSANSSFLPVWQTRVNNARFNQSDTPKPSVIVTPVNVSQVRTALLCTKKHGYEIRIRSGGHDFEGLSSTADVPFVMIDFINMRSIDVDIANSTVWVQAGATLGELYYTISQKTDTLYFPAGTCPTVGLGGSSMGEELFWAIRGGGGSSFGIVLAWKLRLVPVPKKVTVFRFSKTLEEGATELFHKFQTVMPNIDRNVHISVLWSSENVGNTTQKTIRITFAGLYQGTIDTLIPLLEEDFPELNVTREICEEVKMVQSSVLFAGFSTSTPTEILVNRSAHDTWNFKGKSNFIRAPISIEGFTKIWEKIFENDGSATFQLNPFGGIMNETSETALPYPHRVGVLLQFLTRVDFSDQPSYTTPTSLARRDWLQSFEEFLEPYVSSNPREAYYNYNDLDLGVGSDSYEEASVWGERYWKSDNFKKLIRIKARVDPDNFFKRPQSIPVF</sequence>
<evidence type="ECO:0000313" key="9">
    <source>
        <dbReference type="EMBL" id="PWA42754.1"/>
    </source>
</evidence>
<dbReference type="OrthoDB" id="415825at2759"/>
<comment type="similarity">
    <text evidence="2">Belongs to the oxygen-dependent FAD-linked oxidoreductase family.</text>
</comment>
<dbReference type="GO" id="GO:0071949">
    <property type="term" value="F:FAD binding"/>
    <property type="evidence" value="ECO:0007669"/>
    <property type="project" value="InterPro"/>
</dbReference>
<dbReference type="Gene3D" id="3.30.465.10">
    <property type="match status" value="2"/>
</dbReference>
<feature type="signal peptide" evidence="7">
    <location>
        <begin position="1"/>
        <end position="25"/>
    </location>
</feature>
<dbReference type="Gene3D" id="3.30.43.10">
    <property type="entry name" value="Uridine Diphospho-n-acetylenolpyruvylglucosamine Reductase, domain 2"/>
    <property type="match status" value="1"/>
</dbReference>
<feature type="chain" id="PRO_5015736759" evidence="7">
    <location>
        <begin position="26"/>
        <end position="502"/>
    </location>
</feature>
<dbReference type="Proteomes" id="UP000245207">
    <property type="component" value="Unassembled WGS sequence"/>
</dbReference>
<evidence type="ECO:0000256" key="2">
    <source>
        <dbReference type="ARBA" id="ARBA00005466"/>
    </source>
</evidence>
<dbReference type="PROSITE" id="PS51387">
    <property type="entry name" value="FAD_PCMH"/>
    <property type="match status" value="1"/>
</dbReference>
<keyword evidence="4 7" id="KW-0732">Signal</keyword>
<dbReference type="GO" id="GO:0016491">
    <property type="term" value="F:oxidoreductase activity"/>
    <property type="evidence" value="ECO:0007669"/>
    <property type="project" value="InterPro"/>
</dbReference>
<feature type="domain" description="FAD-binding PCMH-type" evidence="8">
    <location>
        <begin position="82"/>
        <end position="279"/>
    </location>
</feature>
<organism evidence="9 10">
    <name type="scientific">Artemisia annua</name>
    <name type="common">Sweet wormwood</name>
    <dbReference type="NCBI Taxonomy" id="35608"/>
    <lineage>
        <taxon>Eukaryota</taxon>
        <taxon>Viridiplantae</taxon>
        <taxon>Streptophyta</taxon>
        <taxon>Embryophyta</taxon>
        <taxon>Tracheophyta</taxon>
        <taxon>Spermatophyta</taxon>
        <taxon>Magnoliopsida</taxon>
        <taxon>eudicotyledons</taxon>
        <taxon>Gunneridae</taxon>
        <taxon>Pentapetalae</taxon>
        <taxon>asterids</taxon>
        <taxon>campanulids</taxon>
        <taxon>Asterales</taxon>
        <taxon>Asteraceae</taxon>
        <taxon>Asteroideae</taxon>
        <taxon>Anthemideae</taxon>
        <taxon>Artemisiinae</taxon>
        <taxon>Artemisia</taxon>
    </lineage>
</organism>
<reference evidence="9 10" key="1">
    <citation type="journal article" date="2018" name="Mol. Plant">
        <title>The genome of Artemisia annua provides insight into the evolution of Asteraceae family and artemisinin biosynthesis.</title>
        <authorList>
            <person name="Shen Q."/>
            <person name="Zhang L."/>
            <person name="Liao Z."/>
            <person name="Wang S."/>
            <person name="Yan T."/>
            <person name="Shi P."/>
            <person name="Liu M."/>
            <person name="Fu X."/>
            <person name="Pan Q."/>
            <person name="Wang Y."/>
            <person name="Lv Z."/>
            <person name="Lu X."/>
            <person name="Zhang F."/>
            <person name="Jiang W."/>
            <person name="Ma Y."/>
            <person name="Chen M."/>
            <person name="Hao X."/>
            <person name="Li L."/>
            <person name="Tang Y."/>
            <person name="Lv G."/>
            <person name="Zhou Y."/>
            <person name="Sun X."/>
            <person name="Brodelius P.E."/>
            <person name="Rose J.K.C."/>
            <person name="Tang K."/>
        </authorList>
    </citation>
    <scope>NUCLEOTIDE SEQUENCE [LARGE SCALE GENOMIC DNA]</scope>
    <source>
        <strain evidence="10">cv. Huhao1</strain>
        <tissue evidence="9">Leaf</tissue>
    </source>
</reference>
<comment type="cofactor">
    <cofactor evidence="1">
        <name>FAD</name>
        <dbReference type="ChEBI" id="CHEBI:57692"/>
    </cofactor>
</comment>
<dbReference type="AlphaFoldDB" id="A0A2U1L1B8"/>